<evidence type="ECO:0000256" key="6">
    <source>
        <dbReference type="SAM" id="Phobius"/>
    </source>
</evidence>
<name>A0A9J6ZPH2_9BACT</name>
<keyword evidence="8" id="KW-1185">Reference proteome</keyword>
<feature type="transmembrane region" description="Helical" evidence="6">
    <location>
        <begin position="12"/>
        <end position="36"/>
    </location>
</feature>
<gene>
    <name evidence="7" type="ORF">M9189_00415</name>
</gene>
<dbReference type="Proteomes" id="UP001056426">
    <property type="component" value="Chromosome"/>
</dbReference>
<dbReference type="AlphaFoldDB" id="A0A9J6ZPH2"/>
<organism evidence="7 8">
    <name type="scientific">Xiashengella succiniciproducens</name>
    <dbReference type="NCBI Taxonomy" id="2949635"/>
    <lineage>
        <taxon>Bacteria</taxon>
        <taxon>Pseudomonadati</taxon>
        <taxon>Bacteroidota</taxon>
        <taxon>Bacteroidia</taxon>
        <taxon>Marinilabiliales</taxon>
        <taxon>Marinilabiliaceae</taxon>
        <taxon>Xiashengella</taxon>
    </lineage>
</organism>
<dbReference type="KEGG" id="alkq:M9189_00415"/>
<dbReference type="EMBL" id="CP098400">
    <property type="protein sequence ID" value="URW79820.1"/>
    <property type="molecule type" value="Genomic_DNA"/>
</dbReference>
<evidence type="ECO:0000256" key="3">
    <source>
        <dbReference type="ARBA" id="ARBA00022692"/>
    </source>
</evidence>
<feature type="transmembrane region" description="Helical" evidence="6">
    <location>
        <begin position="345"/>
        <end position="362"/>
    </location>
</feature>
<keyword evidence="2" id="KW-1003">Cell membrane</keyword>
<dbReference type="GO" id="GO:0005886">
    <property type="term" value="C:plasma membrane"/>
    <property type="evidence" value="ECO:0007669"/>
    <property type="project" value="UniProtKB-SubCell"/>
</dbReference>
<evidence type="ECO:0000256" key="1">
    <source>
        <dbReference type="ARBA" id="ARBA00004651"/>
    </source>
</evidence>
<feature type="transmembrane region" description="Helical" evidence="6">
    <location>
        <begin position="374"/>
        <end position="394"/>
    </location>
</feature>
<keyword evidence="3 6" id="KW-0812">Transmembrane</keyword>
<dbReference type="PANTHER" id="PTHR30250">
    <property type="entry name" value="PST FAMILY PREDICTED COLANIC ACID TRANSPORTER"/>
    <property type="match status" value="1"/>
</dbReference>
<feature type="transmembrane region" description="Helical" evidence="6">
    <location>
        <begin position="457"/>
        <end position="477"/>
    </location>
</feature>
<reference evidence="7" key="1">
    <citation type="submission" date="2022-05" db="EMBL/GenBank/DDBJ databases">
        <authorList>
            <person name="Sun X."/>
        </authorList>
    </citation>
    <scope>NUCLEOTIDE SEQUENCE</scope>
    <source>
        <strain evidence="7">Ai-910</strain>
    </source>
</reference>
<feature type="transmembrane region" description="Helical" evidence="6">
    <location>
        <begin position="311"/>
        <end position="333"/>
    </location>
</feature>
<evidence type="ECO:0000256" key="4">
    <source>
        <dbReference type="ARBA" id="ARBA00022989"/>
    </source>
</evidence>
<feature type="transmembrane region" description="Helical" evidence="6">
    <location>
        <begin position="231"/>
        <end position="249"/>
    </location>
</feature>
<evidence type="ECO:0000256" key="5">
    <source>
        <dbReference type="ARBA" id="ARBA00023136"/>
    </source>
</evidence>
<feature type="transmembrane region" description="Helical" evidence="6">
    <location>
        <begin position="83"/>
        <end position="102"/>
    </location>
</feature>
<reference evidence="7" key="2">
    <citation type="submission" date="2022-06" db="EMBL/GenBank/DDBJ databases">
        <title>Xiashengella guii gen. nov. sp. nov., a bacterium isolated form anaerobic digestion tank.</title>
        <authorList>
            <person name="Huang H."/>
        </authorList>
    </citation>
    <scope>NUCLEOTIDE SEQUENCE</scope>
    <source>
        <strain evidence="7">Ai-910</strain>
    </source>
</reference>
<keyword evidence="4 6" id="KW-1133">Transmembrane helix</keyword>
<keyword evidence="5 6" id="KW-0472">Membrane</keyword>
<evidence type="ECO:0000256" key="2">
    <source>
        <dbReference type="ARBA" id="ARBA00022475"/>
    </source>
</evidence>
<feature type="transmembrane region" description="Helical" evidence="6">
    <location>
        <begin position="114"/>
        <end position="133"/>
    </location>
</feature>
<dbReference type="InterPro" id="IPR050833">
    <property type="entry name" value="Poly_Biosynth_Transport"/>
</dbReference>
<dbReference type="Pfam" id="PF13440">
    <property type="entry name" value="Polysacc_synt_3"/>
    <property type="match status" value="1"/>
</dbReference>
<comment type="subcellular location">
    <subcellularLocation>
        <location evidence="1">Cell membrane</location>
        <topology evidence="1">Multi-pass membrane protein</topology>
    </subcellularLocation>
</comment>
<feature type="transmembrane region" description="Helical" evidence="6">
    <location>
        <begin position="400"/>
        <end position="421"/>
    </location>
</feature>
<sequence>MSLSLKRLASDTVIYGATTMIGRLLNWLLMPFYIRVISQDEYGAVNHIYGIITILLVVFTFGLETGFFRFARKENKDVVYKTTISMLVCTSVFLVVLSFVFSENISNYFYEGKYKASVILMGLIVAIDSLVSIPFAKLRLDNRPIFFGIVKIASISCNIVFNIVFLVFIPYLIDRFEFGTRFILLYRSFDGVFFILLSNLLSSILTLLIFLPDIIRTRGLFSARILKNMMVYSWPVLIVGITGMITQNAEKILMPKLIDENGFAELAVYGANFKIGILMSLFTQSFRFAFEPFFFNNREKGIVSYAKVMEYFVGFGLLILLGICFLMDLVNSLILTSSYHRGNMIIPYVLLGLLFYGIYFNLSLWYKLSDKTYFGAYFGIIGMVITVGLDFILIGQIGMLGGAIALLCGYAVMMIVSYLIGQRHYKVPYDLKKIALYFLVAVFLYIVNQYVSFESLAIRYSFKIILIASYILFFLFINGLKLRKTNFNAKS</sequence>
<dbReference type="PANTHER" id="PTHR30250:SF11">
    <property type="entry name" value="O-ANTIGEN TRANSPORTER-RELATED"/>
    <property type="match status" value="1"/>
</dbReference>
<dbReference type="RefSeq" id="WP_250723935.1">
    <property type="nucleotide sequence ID" value="NZ_CP098400.1"/>
</dbReference>
<feature type="transmembrane region" description="Helical" evidence="6">
    <location>
        <begin position="433"/>
        <end position="451"/>
    </location>
</feature>
<feature type="transmembrane region" description="Helical" evidence="6">
    <location>
        <begin position="145"/>
        <end position="173"/>
    </location>
</feature>
<feature type="transmembrane region" description="Helical" evidence="6">
    <location>
        <begin position="193"/>
        <end position="211"/>
    </location>
</feature>
<evidence type="ECO:0000313" key="8">
    <source>
        <dbReference type="Proteomes" id="UP001056426"/>
    </source>
</evidence>
<protein>
    <submittedName>
        <fullName evidence="7">Lipopolysaccharide biosynthesis protein</fullName>
    </submittedName>
</protein>
<feature type="transmembrane region" description="Helical" evidence="6">
    <location>
        <begin position="48"/>
        <end position="71"/>
    </location>
</feature>
<accession>A0A9J6ZPH2</accession>
<feature type="transmembrane region" description="Helical" evidence="6">
    <location>
        <begin position="269"/>
        <end position="290"/>
    </location>
</feature>
<evidence type="ECO:0000313" key="7">
    <source>
        <dbReference type="EMBL" id="URW79820.1"/>
    </source>
</evidence>
<proteinExistence type="predicted"/>